<gene>
    <name evidence="1" type="ORF">GH714_013971</name>
</gene>
<keyword evidence="2" id="KW-1185">Reference proteome</keyword>
<dbReference type="AlphaFoldDB" id="A0A6A6LQ00"/>
<reference evidence="1 2" key="1">
    <citation type="journal article" date="2020" name="Mol. Plant">
        <title>The Chromosome-Based Rubber Tree Genome Provides New Insights into Spurge Genome Evolution and Rubber Biosynthesis.</title>
        <authorList>
            <person name="Liu J."/>
            <person name="Shi C."/>
            <person name="Shi C.C."/>
            <person name="Li W."/>
            <person name="Zhang Q.J."/>
            <person name="Zhang Y."/>
            <person name="Li K."/>
            <person name="Lu H.F."/>
            <person name="Shi C."/>
            <person name="Zhu S.T."/>
            <person name="Xiao Z.Y."/>
            <person name="Nan H."/>
            <person name="Yue Y."/>
            <person name="Zhu X.G."/>
            <person name="Wu Y."/>
            <person name="Hong X.N."/>
            <person name="Fan G.Y."/>
            <person name="Tong Y."/>
            <person name="Zhang D."/>
            <person name="Mao C.L."/>
            <person name="Liu Y.L."/>
            <person name="Hao S.J."/>
            <person name="Liu W.Q."/>
            <person name="Lv M.Q."/>
            <person name="Zhang H.B."/>
            <person name="Liu Y."/>
            <person name="Hu-Tang G.R."/>
            <person name="Wang J.P."/>
            <person name="Wang J.H."/>
            <person name="Sun Y.H."/>
            <person name="Ni S.B."/>
            <person name="Chen W.B."/>
            <person name="Zhang X.C."/>
            <person name="Jiao Y.N."/>
            <person name="Eichler E.E."/>
            <person name="Li G.H."/>
            <person name="Liu X."/>
            <person name="Gao L.Z."/>
        </authorList>
    </citation>
    <scope>NUCLEOTIDE SEQUENCE [LARGE SCALE GENOMIC DNA]</scope>
    <source>
        <strain evidence="2">cv. GT1</strain>
        <tissue evidence="1">Leaf</tissue>
    </source>
</reference>
<sequence length="97" mass="11202">MEFQIRKPRSLGLPIGVRMKAVGQWSWHSDPRPFDRGKSFLGLPCGSQWTLVLARRDVMTISARKLKDSSTNNFAPNSRRNRWKMTFEAHEPFPSIS</sequence>
<dbReference type="EMBL" id="JAAGAX010000009">
    <property type="protein sequence ID" value="KAF2303124.1"/>
    <property type="molecule type" value="Genomic_DNA"/>
</dbReference>
<evidence type="ECO:0000313" key="1">
    <source>
        <dbReference type="EMBL" id="KAF2303124.1"/>
    </source>
</evidence>
<name>A0A6A6LQ00_HEVBR</name>
<organism evidence="1 2">
    <name type="scientific">Hevea brasiliensis</name>
    <name type="common">Para rubber tree</name>
    <name type="synonym">Siphonia brasiliensis</name>
    <dbReference type="NCBI Taxonomy" id="3981"/>
    <lineage>
        <taxon>Eukaryota</taxon>
        <taxon>Viridiplantae</taxon>
        <taxon>Streptophyta</taxon>
        <taxon>Embryophyta</taxon>
        <taxon>Tracheophyta</taxon>
        <taxon>Spermatophyta</taxon>
        <taxon>Magnoliopsida</taxon>
        <taxon>eudicotyledons</taxon>
        <taxon>Gunneridae</taxon>
        <taxon>Pentapetalae</taxon>
        <taxon>rosids</taxon>
        <taxon>fabids</taxon>
        <taxon>Malpighiales</taxon>
        <taxon>Euphorbiaceae</taxon>
        <taxon>Crotonoideae</taxon>
        <taxon>Micrandreae</taxon>
        <taxon>Hevea</taxon>
    </lineage>
</organism>
<proteinExistence type="predicted"/>
<accession>A0A6A6LQ00</accession>
<dbReference type="Proteomes" id="UP000467840">
    <property type="component" value="Chromosome 16"/>
</dbReference>
<evidence type="ECO:0000313" key="2">
    <source>
        <dbReference type="Proteomes" id="UP000467840"/>
    </source>
</evidence>
<comment type="caution">
    <text evidence="1">The sequence shown here is derived from an EMBL/GenBank/DDBJ whole genome shotgun (WGS) entry which is preliminary data.</text>
</comment>
<protein>
    <submittedName>
        <fullName evidence="1">Uncharacterized protein</fullName>
    </submittedName>
</protein>